<sequence>MKSPSMPPVLQAVGLACVPLADMPPGTALARKPVAAAVITLVARNDGHRDVVIKTMSDARPFEWPLPALIDDALVAGAPTVITEADCDVLSVETASRRFFVEPALAALANWEEMIDPVRMFGVGDGYDEAALSRRLDIPVATVTDDDVARCWDANAPQAAESIALANAVSRLTLWAHGAAFQRAAPDPMFETLLPLRERLMEIEPTYPELKAVLASRPYHWVASFAGLYRDYRARCDAGDTDARWVTFEDGTSYV</sequence>
<reference evidence="1 2" key="1">
    <citation type="submission" date="2019-07" db="EMBL/GenBank/DDBJ databases">
        <title>Full genome sequence of Sphingomonas sp. 4R-6-7(HKS19).</title>
        <authorList>
            <person name="Im W.-T."/>
        </authorList>
    </citation>
    <scope>NUCLEOTIDE SEQUENCE [LARGE SCALE GENOMIC DNA]</scope>
    <source>
        <strain evidence="1 2">HKS19</strain>
    </source>
</reference>
<dbReference type="RefSeq" id="WP_146572342.1">
    <property type="nucleotide sequence ID" value="NZ_CP042306.1"/>
</dbReference>
<protein>
    <submittedName>
        <fullName evidence="1">Uncharacterized protein</fullName>
    </submittedName>
</protein>
<dbReference type="Proteomes" id="UP000315673">
    <property type="component" value="Chromosome"/>
</dbReference>
<keyword evidence="2" id="KW-1185">Reference proteome</keyword>
<dbReference type="KEGG" id="spai:FPZ24_12125"/>
<dbReference type="EMBL" id="CP042306">
    <property type="protein sequence ID" value="QDZ08132.1"/>
    <property type="molecule type" value="Genomic_DNA"/>
</dbReference>
<organism evidence="1 2">
    <name type="scientific">Sphingomonas panacisoli</name>
    <dbReference type="NCBI Taxonomy" id="1813879"/>
    <lineage>
        <taxon>Bacteria</taxon>
        <taxon>Pseudomonadati</taxon>
        <taxon>Pseudomonadota</taxon>
        <taxon>Alphaproteobacteria</taxon>
        <taxon>Sphingomonadales</taxon>
        <taxon>Sphingomonadaceae</taxon>
        <taxon>Sphingomonas</taxon>
    </lineage>
</organism>
<proteinExistence type="predicted"/>
<name>A0A5B8LKP2_9SPHN</name>
<accession>A0A5B8LKP2</accession>
<evidence type="ECO:0000313" key="2">
    <source>
        <dbReference type="Proteomes" id="UP000315673"/>
    </source>
</evidence>
<dbReference type="PROSITE" id="PS51257">
    <property type="entry name" value="PROKAR_LIPOPROTEIN"/>
    <property type="match status" value="1"/>
</dbReference>
<dbReference type="OrthoDB" id="7544255at2"/>
<dbReference type="AlphaFoldDB" id="A0A5B8LKP2"/>
<gene>
    <name evidence="1" type="ORF">FPZ24_12125</name>
</gene>
<evidence type="ECO:0000313" key="1">
    <source>
        <dbReference type="EMBL" id="QDZ08132.1"/>
    </source>
</evidence>